<gene>
    <name evidence="2" type="ORF">AAE3_LOCUS4848</name>
</gene>
<comment type="caution">
    <text evidence="2">The sequence shown here is derived from an EMBL/GenBank/DDBJ whole genome shotgun (WGS) entry which is preliminary data.</text>
</comment>
<protein>
    <submittedName>
        <fullName evidence="2">Uncharacterized protein</fullName>
    </submittedName>
</protein>
<proteinExistence type="predicted"/>
<dbReference type="AlphaFoldDB" id="A0A8S0WZ35"/>
<name>A0A8S0WZ35_CYCAE</name>
<reference evidence="2 3" key="1">
    <citation type="submission" date="2020-01" db="EMBL/GenBank/DDBJ databases">
        <authorList>
            <person name="Gupta K D."/>
        </authorList>
    </citation>
    <scope>NUCLEOTIDE SEQUENCE [LARGE SCALE GENOMIC DNA]</scope>
</reference>
<feature type="compositionally biased region" description="Basic and acidic residues" evidence="1">
    <location>
        <begin position="51"/>
        <end position="61"/>
    </location>
</feature>
<dbReference type="Proteomes" id="UP000467700">
    <property type="component" value="Unassembled WGS sequence"/>
</dbReference>
<evidence type="ECO:0000313" key="2">
    <source>
        <dbReference type="EMBL" id="CAA7262438.1"/>
    </source>
</evidence>
<evidence type="ECO:0000313" key="3">
    <source>
        <dbReference type="Proteomes" id="UP000467700"/>
    </source>
</evidence>
<dbReference type="EMBL" id="CACVBS010000036">
    <property type="protein sequence ID" value="CAA7262438.1"/>
    <property type="molecule type" value="Genomic_DNA"/>
</dbReference>
<accession>A0A8S0WZ35</accession>
<feature type="region of interest" description="Disordered" evidence="1">
    <location>
        <begin position="40"/>
        <end position="69"/>
    </location>
</feature>
<organism evidence="2 3">
    <name type="scientific">Cyclocybe aegerita</name>
    <name type="common">Black poplar mushroom</name>
    <name type="synonym">Agrocybe aegerita</name>
    <dbReference type="NCBI Taxonomy" id="1973307"/>
    <lineage>
        <taxon>Eukaryota</taxon>
        <taxon>Fungi</taxon>
        <taxon>Dikarya</taxon>
        <taxon>Basidiomycota</taxon>
        <taxon>Agaricomycotina</taxon>
        <taxon>Agaricomycetes</taxon>
        <taxon>Agaricomycetidae</taxon>
        <taxon>Agaricales</taxon>
        <taxon>Agaricineae</taxon>
        <taxon>Bolbitiaceae</taxon>
        <taxon>Cyclocybe</taxon>
    </lineage>
</organism>
<sequence>MLANVDTCCVFRNTELGLIHEPLNYDTLPRSTRRTMAMQLSVQSQSGGNARPEERDVKDPYGSRQADGTKSMKLLAIRKETNTVNVIIPVGDEELGEMPRNPIQTVSKV</sequence>
<keyword evidence="3" id="KW-1185">Reference proteome</keyword>
<evidence type="ECO:0000256" key="1">
    <source>
        <dbReference type="SAM" id="MobiDB-lite"/>
    </source>
</evidence>